<evidence type="ECO:0000256" key="11">
    <source>
        <dbReference type="ARBA" id="ARBA00022960"/>
    </source>
</evidence>
<keyword evidence="20" id="KW-1185">Reference proteome</keyword>
<dbReference type="UniPathway" id="UPA00219"/>
<dbReference type="InterPro" id="IPR003170">
    <property type="entry name" value="MurB"/>
</dbReference>
<dbReference type="NCBIfam" id="TIGR00179">
    <property type="entry name" value="murB"/>
    <property type="match status" value="1"/>
</dbReference>
<feature type="active site" description="Proton donor" evidence="17">
    <location>
        <position position="240"/>
    </location>
</feature>
<comment type="similarity">
    <text evidence="5 17">Belongs to the MurB family.</text>
</comment>
<comment type="cofactor">
    <cofactor evidence="1 17">
        <name>FAD</name>
        <dbReference type="ChEBI" id="CHEBI:57692"/>
    </cofactor>
</comment>
<evidence type="ECO:0000256" key="5">
    <source>
        <dbReference type="ARBA" id="ARBA00010485"/>
    </source>
</evidence>
<dbReference type="SUPFAM" id="SSF56176">
    <property type="entry name" value="FAD-binding/transporter-associated domain-like"/>
    <property type="match status" value="1"/>
</dbReference>
<dbReference type="GO" id="GO:0051301">
    <property type="term" value="P:cell division"/>
    <property type="evidence" value="ECO:0007669"/>
    <property type="project" value="UniProtKB-KW"/>
</dbReference>
<dbReference type="Pfam" id="PF02873">
    <property type="entry name" value="MurB_C"/>
    <property type="match status" value="1"/>
</dbReference>
<feature type="active site" evidence="17">
    <location>
        <position position="341"/>
    </location>
</feature>
<dbReference type="Gene3D" id="3.30.43.10">
    <property type="entry name" value="Uridine Diphospho-n-acetylenolpyruvylglucosamine Reductase, domain 2"/>
    <property type="match status" value="1"/>
</dbReference>
<evidence type="ECO:0000256" key="6">
    <source>
        <dbReference type="ARBA" id="ARBA00022490"/>
    </source>
</evidence>
<evidence type="ECO:0000259" key="18">
    <source>
        <dbReference type="PROSITE" id="PS51387"/>
    </source>
</evidence>
<evidence type="ECO:0000256" key="14">
    <source>
        <dbReference type="ARBA" id="ARBA00023306"/>
    </source>
</evidence>
<evidence type="ECO:0000256" key="2">
    <source>
        <dbReference type="ARBA" id="ARBA00003921"/>
    </source>
</evidence>
<dbReference type="Pfam" id="PF01565">
    <property type="entry name" value="FAD_binding_4"/>
    <property type="match status" value="1"/>
</dbReference>
<comment type="pathway">
    <text evidence="4 17">Cell wall biogenesis; peptidoglycan biosynthesis.</text>
</comment>
<dbReference type="InterPro" id="IPR036635">
    <property type="entry name" value="MurB_C_sf"/>
</dbReference>
<dbReference type="PANTHER" id="PTHR21071:SF4">
    <property type="entry name" value="UDP-N-ACETYLENOLPYRUVOYLGLUCOSAMINE REDUCTASE"/>
    <property type="match status" value="1"/>
</dbReference>
<evidence type="ECO:0000313" key="20">
    <source>
        <dbReference type="Proteomes" id="UP000386847"/>
    </source>
</evidence>
<evidence type="ECO:0000256" key="13">
    <source>
        <dbReference type="ARBA" id="ARBA00023002"/>
    </source>
</evidence>
<dbReference type="InterPro" id="IPR011601">
    <property type="entry name" value="MurB_C"/>
</dbReference>
<name>A0A5Q2FDH8_9ACTN</name>
<keyword evidence="7 17" id="KW-0132">Cell division</keyword>
<dbReference type="InterPro" id="IPR016167">
    <property type="entry name" value="FAD-bd_PCMH_sub1"/>
</dbReference>
<feature type="domain" description="FAD-binding PCMH-type" evidence="18">
    <location>
        <begin position="13"/>
        <end position="220"/>
    </location>
</feature>
<evidence type="ECO:0000313" key="19">
    <source>
        <dbReference type="EMBL" id="QGF22775.1"/>
    </source>
</evidence>
<evidence type="ECO:0000256" key="9">
    <source>
        <dbReference type="ARBA" id="ARBA00022827"/>
    </source>
</evidence>
<keyword evidence="11 17" id="KW-0133">Cell shape</keyword>
<dbReference type="RefSeq" id="WP_153571302.1">
    <property type="nucleotide sequence ID" value="NZ_CP045725.1"/>
</dbReference>
<keyword evidence="6 17" id="KW-0963">Cytoplasm</keyword>
<comment type="subcellular location">
    <subcellularLocation>
        <location evidence="3 17">Cytoplasm</location>
    </subcellularLocation>
</comment>
<evidence type="ECO:0000256" key="15">
    <source>
        <dbReference type="ARBA" id="ARBA00023316"/>
    </source>
</evidence>
<dbReference type="GO" id="GO:0005829">
    <property type="term" value="C:cytosol"/>
    <property type="evidence" value="ECO:0007669"/>
    <property type="project" value="TreeGrafter"/>
</dbReference>
<comment type="function">
    <text evidence="2 17">Cell wall formation.</text>
</comment>
<accession>A0A5Q2FDH8</accession>
<dbReference type="InterPro" id="IPR036318">
    <property type="entry name" value="FAD-bd_PCMH-like_sf"/>
</dbReference>
<dbReference type="GO" id="GO:0071949">
    <property type="term" value="F:FAD binding"/>
    <property type="evidence" value="ECO:0007669"/>
    <property type="project" value="InterPro"/>
</dbReference>
<dbReference type="GO" id="GO:0008762">
    <property type="term" value="F:UDP-N-acetylmuramate dehydrogenase activity"/>
    <property type="evidence" value="ECO:0007669"/>
    <property type="project" value="UniProtKB-UniRule"/>
</dbReference>
<dbReference type="InterPro" id="IPR006094">
    <property type="entry name" value="Oxid_FAD_bind_N"/>
</dbReference>
<protein>
    <recommendedName>
        <fullName evidence="17">UDP-N-acetylenolpyruvoylglucosamine reductase</fullName>
        <ecNumber evidence="17">1.3.1.98</ecNumber>
    </recommendedName>
    <alternativeName>
        <fullName evidence="17">UDP-N-acetylmuramate dehydrogenase</fullName>
    </alternativeName>
</protein>
<dbReference type="KEGG" id="rain:Rai3103_02725"/>
<evidence type="ECO:0000256" key="17">
    <source>
        <dbReference type="HAMAP-Rule" id="MF_00037"/>
    </source>
</evidence>
<keyword evidence="13 17" id="KW-0560">Oxidoreductase</keyword>
<dbReference type="AlphaFoldDB" id="A0A5Q2FDH8"/>
<dbReference type="EC" id="1.3.1.98" evidence="17"/>
<evidence type="ECO:0000256" key="16">
    <source>
        <dbReference type="ARBA" id="ARBA00048914"/>
    </source>
</evidence>
<dbReference type="GO" id="GO:0071555">
    <property type="term" value="P:cell wall organization"/>
    <property type="evidence" value="ECO:0007669"/>
    <property type="project" value="UniProtKB-KW"/>
</dbReference>
<evidence type="ECO:0000256" key="12">
    <source>
        <dbReference type="ARBA" id="ARBA00022984"/>
    </source>
</evidence>
<dbReference type="PANTHER" id="PTHR21071">
    <property type="entry name" value="UDP-N-ACETYLENOLPYRUVOYLGLUCOSAMINE REDUCTASE"/>
    <property type="match status" value="1"/>
</dbReference>
<dbReference type="Proteomes" id="UP000386847">
    <property type="component" value="Chromosome"/>
</dbReference>
<dbReference type="Gene3D" id="3.90.78.10">
    <property type="entry name" value="UDP-N-acetylenolpyruvoylglucosamine reductase, C-terminal domain"/>
    <property type="match status" value="1"/>
</dbReference>
<feature type="active site" evidence="17">
    <location>
        <position position="162"/>
    </location>
</feature>
<dbReference type="GO" id="GO:0009252">
    <property type="term" value="P:peptidoglycan biosynthetic process"/>
    <property type="evidence" value="ECO:0007669"/>
    <property type="project" value="UniProtKB-UniRule"/>
</dbReference>
<evidence type="ECO:0000256" key="7">
    <source>
        <dbReference type="ARBA" id="ARBA00022618"/>
    </source>
</evidence>
<sequence length="354" mass="37741">MAELLADHTTFHLGGPAARYEVARDDRTLIDLVTEADAKGEPVLVLGGGSNLLVGDEGFDGLVVQVATRGLTIEEESCCAGANVTVAAGESWDGFVQQAITHEWRGLEALSGIPGQVGAVPIQNVGAYGSEVGHYIVRVRTWDRKERAQKTFFPFECGFGYRTSRFKQEPGRWIILDVAFQFLLGDLSPAVRYQQLADKLGVGLGEPARAAQVRAAVLELRAGKGMVLDPADHDTWSAGSFFTNPIVPEALAAGLPAGAPRYPAGPGQVKTSAAWLIEHAGFAKGWHLPRHSDAEAPAALSTKHTLALTNRGTASTADVLELARAVREGVREAYGVTLVPEPNLVNCSLDDVRV</sequence>
<dbReference type="InterPro" id="IPR016169">
    <property type="entry name" value="FAD-bd_PCMH_sub2"/>
</dbReference>
<dbReference type="EMBL" id="CP045725">
    <property type="protein sequence ID" value="QGF22775.1"/>
    <property type="molecule type" value="Genomic_DNA"/>
</dbReference>
<keyword evidence="14 17" id="KW-0131">Cell cycle</keyword>
<dbReference type="Gene3D" id="3.30.465.10">
    <property type="match status" value="1"/>
</dbReference>
<comment type="catalytic activity">
    <reaction evidence="16 17">
        <text>UDP-N-acetyl-alpha-D-muramate + NADP(+) = UDP-N-acetyl-3-O-(1-carboxyvinyl)-alpha-D-glucosamine + NADPH + H(+)</text>
        <dbReference type="Rhea" id="RHEA:12248"/>
        <dbReference type="ChEBI" id="CHEBI:15378"/>
        <dbReference type="ChEBI" id="CHEBI:57783"/>
        <dbReference type="ChEBI" id="CHEBI:58349"/>
        <dbReference type="ChEBI" id="CHEBI:68483"/>
        <dbReference type="ChEBI" id="CHEBI:70757"/>
        <dbReference type="EC" id="1.3.1.98"/>
    </reaction>
</comment>
<proteinExistence type="inferred from homology"/>
<keyword evidence="15 17" id="KW-0961">Cell wall biogenesis/degradation</keyword>
<dbReference type="PROSITE" id="PS51387">
    <property type="entry name" value="FAD_PCMH"/>
    <property type="match status" value="1"/>
</dbReference>
<keyword evidence="10 17" id="KW-0521">NADP</keyword>
<evidence type="ECO:0000256" key="10">
    <source>
        <dbReference type="ARBA" id="ARBA00022857"/>
    </source>
</evidence>
<dbReference type="SUPFAM" id="SSF56194">
    <property type="entry name" value="Uridine diphospho-N-Acetylenolpyruvylglucosamine reductase, MurB, C-terminal domain"/>
    <property type="match status" value="1"/>
</dbReference>
<keyword evidence="12 17" id="KW-0573">Peptidoglycan synthesis</keyword>
<dbReference type="HAMAP" id="MF_00037">
    <property type="entry name" value="MurB"/>
    <property type="match status" value="1"/>
</dbReference>
<dbReference type="NCBIfam" id="NF010478">
    <property type="entry name" value="PRK13903.1"/>
    <property type="match status" value="1"/>
</dbReference>
<gene>
    <name evidence="17" type="primary">murB</name>
    <name evidence="19" type="ORF">Rai3103_02725</name>
</gene>
<evidence type="ECO:0000256" key="1">
    <source>
        <dbReference type="ARBA" id="ARBA00001974"/>
    </source>
</evidence>
<evidence type="ECO:0000256" key="3">
    <source>
        <dbReference type="ARBA" id="ARBA00004496"/>
    </source>
</evidence>
<keyword evidence="8 17" id="KW-0285">Flavoprotein</keyword>
<dbReference type="InterPro" id="IPR016166">
    <property type="entry name" value="FAD-bd_PCMH"/>
</dbReference>
<reference evidence="19 20" key="1">
    <citation type="submission" date="2019-10" db="EMBL/GenBank/DDBJ databases">
        <title>Genomic analysis of Raineyella sp. CBA3103.</title>
        <authorList>
            <person name="Roh S.W."/>
        </authorList>
    </citation>
    <scope>NUCLEOTIDE SEQUENCE [LARGE SCALE GENOMIC DNA]</scope>
    <source>
        <strain evidence="19 20">CBA3103</strain>
    </source>
</reference>
<evidence type="ECO:0000256" key="8">
    <source>
        <dbReference type="ARBA" id="ARBA00022630"/>
    </source>
</evidence>
<keyword evidence="9 17" id="KW-0274">FAD</keyword>
<evidence type="ECO:0000256" key="4">
    <source>
        <dbReference type="ARBA" id="ARBA00004752"/>
    </source>
</evidence>
<dbReference type="GO" id="GO:0008360">
    <property type="term" value="P:regulation of cell shape"/>
    <property type="evidence" value="ECO:0007669"/>
    <property type="project" value="UniProtKB-KW"/>
</dbReference>
<organism evidence="19 20">
    <name type="scientific">Raineyella fluvialis</name>
    <dbReference type="NCBI Taxonomy" id="2662261"/>
    <lineage>
        <taxon>Bacteria</taxon>
        <taxon>Bacillati</taxon>
        <taxon>Actinomycetota</taxon>
        <taxon>Actinomycetes</taxon>
        <taxon>Propionibacteriales</taxon>
        <taxon>Propionibacteriaceae</taxon>
        <taxon>Raineyella</taxon>
    </lineage>
</organism>